<dbReference type="PANTHER" id="PTHR22930">
    <property type="match status" value="1"/>
</dbReference>
<comment type="similarity">
    <text evidence="3">Belongs to the HARBI1 family.</text>
</comment>
<dbReference type="AlphaFoldDB" id="A0AAV8XZM3"/>
<comment type="subcellular location">
    <subcellularLocation>
        <location evidence="2">Nucleus</location>
    </subcellularLocation>
</comment>
<reference evidence="9" key="1">
    <citation type="journal article" date="2023" name="Insect Mol. Biol.">
        <title>Genome sequencing provides insights into the evolution of gene families encoding plant cell wall-degrading enzymes in longhorned beetles.</title>
        <authorList>
            <person name="Shin N.R."/>
            <person name="Okamura Y."/>
            <person name="Kirsch R."/>
            <person name="Pauchet Y."/>
        </authorList>
    </citation>
    <scope>NUCLEOTIDE SEQUENCE</scope>
    <source>
        <strain evidence="9">RBIC_L_NR</strain>
    </source>
</reference>
<organism evidence="9 10">
    <name type="scientific">Rhamnusium bicolor</name>
    <dbReference type="NCBI Taxonomy" id="1586634"/>
    <lineage>
        <taxon>Eukaryota</taxon>
        <taxon>Metazoa</taxon>
        <taxon>Ecdysozoa</taxon>
        <taxon>Arthropoda</taxon>
        <taxon>Hexapoda</taxon>
        <taxon>Insecta</taxon>
        <taxon>Pterygota</taxon>
        <taxon>Neoptera</taxon>
        <taxon>Endopterygota</taxon>
        <taxon>Coleoptera</taxon>
        <taxon>Polyphaga</taxon>
        <taxon>Cucujiformia</taxon>
        <taxon>Chrysomeloidea</taxon>
        <taxon>Cerambycidae</taxon>
        <taxon>Lepturinae</taxon>
        <taxon>Rhagiini</taxon>
        <taxon>Rhamnusium</taxon>
    </lineage>
</organism>
<dbReference type="GO" id="GO:0016787">
    <property type="term" value="F:hydrolase activity"/>
    <property type="evidence" value="ECO:0007669"/>
    <property type="project" value="UniProtKB-KW"/>
</dbReference>
<evidence type="ECO:0000313" key="10">
    <source>
        <dbReference type="Proteomes" id="UP001162156"/>
    </source>
</evidence>
<comment type="caution">
    <text evidence="9">The sequence shown here is derived from an EMBL/GenBank/DDBJ whole genome shotgun (WGS) entry which is preliminary data.</text>
</comment>
<comment type="cofactor">
    <cofactor evidence="1">
        <name>a divalent metal cation</name>
        <dbReference type="ChEBI" id="CHEBI:60240"/>
    </cofactor>
</comment>
<evidence type="ECO:0000256" key="2">
    <source>
        <dbReference type="ARBA" id="ARBA00004123"/>
    </source>
</evidence>
<evidence type="ECO:0000256" key="7">
    <source>
        <dbReference type="ARBA" id="ARBA00023242"/>
    </source>
</evidence>
<sequence length="196" mass="22568">MQNVIGTIHGCHIPIKRPSENGNDYFNRKKFYSVFLQAVAKCNLMFIDVDVSWPGSVQDARIFCTSDVYIRGQNLCPPDYFILANSAYPCLTWTIPPFKNNGHLTPMQIYFNTILSKTRANSENAFALLKGRFRRIRDLLDRNHVQEICETIVACCVLHNVCLLKGGEDILEFIDEGRHNADISMKYGWQNYDEHE</sequence>
<dbReference type="GO" id="GO:0005634">
    <property type="term" value="C:nucleus"/>
    <property type="evidence" value="ECO:0007669"/>
    <property type="project" value="UniProtKB-SubCell"/>
</dbReference>
<keyword evidence="5" id="KW-0479">Metal-binding</keyword>
<evidence type="ECO:0000256" key="1">
    <source>
        <dbReference type="ARBA" id="ARBA00001968"/>
    </source>
</evidence>
<keyword evidence="10" id="KW-1185">Reference proteome</keyword>
<keyword evidence="7" id="KW-0539">Nucleus</keyword>
<keyword evidence="6" id="KW-0378">Hydrolase</keyword>
<feature type="domain" description="DDE Tnp4" evidence="8">
    <location>
        <begin position="9"/>
        <end position="160"/>
    </location>
</feature>
<evidence type="ECO:0000256" key="4">
    <source>
        <dbReference type="ARBA" id="ARBA00022722"/>
    </source>
</evidence>
<proteinExistence type="inferred from homology"/>
<gene>
    <name evidence="9" type="ORF">NQ314_009492</name>
</gene>
<evidence type="ECO:0000313" key="9">
    <source>
        <dbReference type="EMBL" id="KAJ8944360.1"/>
    </source>
</evidence>
<evidence type="ECO:0000259" key="8">
    <source>
        <dbReference type="Pfam" id="PF13359"/>
    </source>
</evidence>
<protein>
    <recommendedName>
        <fullName evidence="8">DDE Tnp4 domain-containing protein</fullName>
    </recommendedName>
</protein>
<dbReference type="Proteomes" id="UP001162156">
    <property type="component" value="Unassembled WGS sequence"/>
</dbReference>
<dbReference type="InterPro" id="IPR027806">
    <property type="entry name" value="HARBI1_dom"/>
</dbReference>
<evidence type="ECO:0000256" key="3">
    <source>
        <dbReference type="ARBA" id="ARBA00006958"/>
    </source>
</evidence>
<dbReference type="EMBL" id="JANEYF010002601">
    <property type="protein sequence ID" value="KAJ8944360.1"/>
    <property type="molecule type" value="Genomic_DNA"/>
</dbReference>
<evidence type="ECO:0000256" key="5">
    <source>
        <dbReference type="ARBA" id="ARBA00022723"/>
    </source>
</evidence>
<dbReference type="InterPro" id="IPR045249">
    <property type="entry name" value="HARBI1-like"/>
</dbReference>
<dbReference type="PANTHER" id="PTHR22930:SF85">
    <property type="entry name" value="GH03217P-RELATED"/>
    <property type="match status" value="1"/>
</dbReference>
<accession>A0AAV8XZM3</accession>
<dbReference type="Pfam" id="PF13359">
    <property type="entry name" value="DDE_Tnp_4"/>
    <property type="match status" value="1"/>
</dbReference>
<dbReference type="GO" id="GO:0004518">
    <property type="term" value="F:nuclease activity"/>
    <property type="evidence" value="ECO:0007669"/>
    <property type="project" value="UniProtKB-KW"/>
</dbReference>
<name>A0AAV8XZM3_9CUCU</name>
<evidence type="ECO:0000256" key="6">
    <source>
        <dbReference type="ARBA" id="ARBA00022801"/>
    </source>
</evidence>
<dbReference type="GO" id="GO:0046872">
    <property type="term" value="F:metal ion binding"/>
    <property type="evidence" value="ECO:0007669"/>
    <property type="project" value="UniProtKB-KW"/>
</dbReference>
<keyword evidence="4" id="KW-0540">Nuclease</keyword>